<accession>A0AAN7VI08</accession>
<protein>
    <submittedName>
        <fullName evidence="1">Uncharacterized protein</fullName>
    </submittedName>
</protein>
<name>A0AAN7VI08_9COLE</name>
<proteinExistence type="predicted"/>
<dbReference type="EMBL" id="JAVRBK010000003">
    <property type="protein sequence ID" value="KAK5646839.1"/>
    <property type="molecule type" value="Genomic_DNA"/>
</dbReference>
<evidence type="ECO:0000313" key="2">
    <source>
        <dbReference type="Proteomes" id="UP001329430"/>
    </source>
</evidence>
<organism evidence="1 2">
    <name type="scientific">Pyrocoelia pectoralis</name>
    <dbReference type="NCBI Taxonomy" id="417401"/>
    <lineage>
        <taxon>Eukaryota</taxon>
        <taxon>Metazoa</taxon>
        <taxon>Ecdysozoa</taxon>
        <taxon>Arthropoda</taxon>
        <taxon>Hexapoda</taxon>
        <taxon>Insecta</taxon>
        <taxon>Pterygota</taxon>
        <taxon>Neoptera</taxon>
        <taxon>Endopterygota</taxon>
        <taxon>Coleoptera</taxon>
        <taxon>Polyphaga</taxon>
        <taxon>Elateriformia</taxon>
        <taxon>Elateroidea</taxon>
        <taxon>Lampyridae</taxon>
        <taxon>Lampyrinae</taxon>
        <taxon>Pyrocoelia</taxon>
    </lineage>
</organism>
<reference evidence="1 2" key="1">
    <citation type="journal article" date="2024" name="Insects">
        <title>An Improved Chromosome-Level Genome Assembly of the Firefly Pyrocoelia pectoralis.</title>
        <authorList>
            <person name="Fu X."/>
            <person name="Meyer-Rochow V.B."/>
            <person name="Ballantyne L."/>
            <person name="Zhu X."/>
        </authorList>
    </citation>
    <scope>NUCLEOTIDE SEQUENCE [LARGE SCALE GENOMIC DNA]</scope>
    <source>
        <strain evidence="1">XCY_ONT2</strain>
    </source>
</reference>
<dbReference type="Proteomes" id="UP001329430">
    <property type="component" value="Chromosome 3"/>
</dbReference>
<dbReference type="AlphaFoldDB" id="A0AAN7VI08"/>
<comment type="caution">
    <text evidence="1">The sequence shown here is derived from an EMBL/GenBank/DDBJ whole genome shotgun (WGS) entry which is preliminary data.</text>
</comment>
<keyword evidence="2" id="KW-1185">Reference proteome</keyword>
<evidence type="ECO:0000313" key="1">
    <source>
        <dbReference type="EMBL" id="KAK5646839.1"/>
    </source>
</evidence>
<gene>
    <name evidence="1" type="ORF">RI129_005303</name>
</gene>
<sequence>MVVPIPMDSKSRQQTHKSKQYVGNALKINLQENNSRITVIGNECRINIDINKGKLTVIGNSCRIHVSGGDGEIIYNGNDGRIKLGSSVEEDRVQYFGNCGKIVKNGEVVCKQTENNSKSERGADEDTVRKNYVNVVNQKHKHFSCGLSTYSLGIPGVVMTTQISKCVRKSKH</sequence>